<feature type="region of interest" description="Disordered" evidence="2">
    <location>
        <begin position="59"/>
        <end position="103"/>
    </location>
</feature>
<protein>
    <recommendedName>
        <fullName evidence="5">DUF1917 domain-containing protein</fullName>
    </recommendedName>
</protein>
<dbReference type="Gene3D" id="3.30.760.10">
    <property type="entry name" value="RNA Cap, Translation Initiation Factor Eif4e"/>
    <property type="match status" value="1"/>
</dbReference>
<evidence type="ECO:0000256" key="1">
    <source>
        <dbReference type="ARBA" id="ARBA00010568"/>
    </source>
</evidence>
<accession>A0A1L9RGE5</accession>
<comment type="similarity">
    <text evidence="1">Belongs to the UPF0696 family.</text>
</comment>
<dbReference type="OrthoDB" id="10067381at2759"/>
<proteinExistence type="inferred from homology"/>
<name>A0A1L9RGE5_ASPWE</name>
<dbReference type="GeneID" id="63746902"/>
<evidence type="ECO:0000313" key="3">
    <source>
        <dbReference type="EMBL" id="OJJ33923.1"/>
    </source>
</evidence>
<gene>
    <name evidence="3" type="ORF">ASPWEDRAFT_173356</name>
</gene>
<dbReference type="EMBL" id="KV878213">
    <property type="protein sequence ID" value="OJJ33923.1"/>
    <property type="molecule type" value="Genomic_DNA"/>
</dbReference>
<dbReference type="Pfam" id="PF08939">
    <property type="entry name" value="Bles03"/>
    <property type="match status" value="1"/>
</dbReference>
<dbReference type="VEuPathDB" id="FungiDB:ASPWEDRAFT_173356"/>
<sequence>MSSYHSCPDDLFSDESSFYGDETEKSRLEDLADSYDPEPYWSDVHPYLLSTIQQDRIASAKVKAEPTTSDTDMKDEDLIPRRNSRGANEATPSFLSRLPPSTTKKDDIGPWIYAYPQNKPTPENEDIASLVSEGKELLYDFENKKTTLEAEHDKSGAKTKAGLTRKLNPLRRTLEQDLFTLARDTGVTSGKWMLFPTADRVDRYWGLIAEATIKGGLGIAAKVATDDGEGKARLIAVYTYDTADKEDVKRVLMKLVEFGLVNEGERPIYYKSDAFTYLEILGNNSYGLKASMFSSKDVLAGKF</sequence>
<keyword evidence="4" id="KW-1185">Reference proteome</keyword>
<dbReference type="InterPro" id="IPR015034">
    <property type="entry name" value="Bles03"/>
</dbReference>
<dbReference type="SUPFAM" id="SSF55418">
    <property type="entry name" value="eIF4e-like"/>
    <property type="match status" value="1"/>
</dbReference>
<dbReference type="PANTHER" id="PTHR31977">
    <property type="entry name" value="UPF0696 PROTEIN C11ORF68"/>
    <property type="match status" value="1"/>
</dbReference>
<evidence type="ECO:0008006" key="5">
    <source>
        <dbReference type="Google" id="ProtNLM"/>
    </source>
</evidence>
<dbReference type="PANTHER" id="PTHR31977:SF1">
    <property type="entry name" value="UPF0696 PROTEIN C11ORF68"/>
    <property type="match status" value="1"/>
</dbReference>
<organism evidence="3 4">
    <name type="scientific">Aspergillus wentii DTO 134E9</name>
    <dbReference type="NCBI Taxonomy" id="1073089"/>
    <lineage>
        <taxon>Eukaryota</taxon>
        <taxon>Fungi</taxon>
        <taxon>Dikarya</taxon>
        <taxon>Ascomycota</taxon>
        <taxon>Pezizomycotina</taxon>
        <taxon>Eurotiomycetes</taxon>
        <taxon>Eurotiomycetidae</taxon>
        <taxon>Eurotiales</taxon>
        <taxon>Aspergillaceae</taxon>
        <taxon>Aspergillus</taxon>
        <taxon>Aspergillus subgen. Cremei</taxon>
    </lineage>
</organism>
<reference evidence="4" key="1">
    <citation type="journal article" date="2017" name="Genome Biol.">
        <title>Comparative genomics reveals high biological diversity and specific adaptations in the industrially and medically important fungal genus Aspergillus.</title>
        <authorList>
            <person name="de Vries R.P."/>
            <person name="Riley R."/>
            <person name="Wiebenga A."/>
            <person name="Aguilar-Osorio G."/>
            <person name="Amillis S."/>
            <person name="Uchima C.A."/>
            <person name="Anderluh G."/>
            <person name="Asadollahi M."/>
            <person name="Askin M."/>
            <person name="Barry K."/>
            <person name="Battaglia E."/>
            <person name="Bayram O."/>
            <person name="Benocci T."/>
            <person name="Braus-Stromeyer S.A."/>
            <person name="Caldana C."/>
            <person name="Canovas D."/>
            <person name="Cerqueira G.C."/>
            <person name="Chen F."/>
            <person name="Chen W."/>
            <person name="Choi C."/>
            <person name="Clum A."/>
            <person name="Dos Santos R.A."/>
            <person name="Damasio A.R."/>
            <person name="Diallinas G."/>
            <person name="Emri T."/>
            <person name="Fekete E."/>
            <person name="Flipphi M."/>
            <person name="Freyberg S."/>
            <person name="Gallo A."/>
            <person name="Gournas C."/>
            <person name="Habgood R."/>
            <person name="Hainaut M."/>
            <person name="Harispe M.L."/>
            <person name="Henrissat B."/>
            <person name="Hilden K.S."/>
            <person name="Hope R."/>
            <person name="Hossain A."/>
            <person name="Karabika E."/>
            <person name="Karaffa L."/>
            <person name="Karanyi Z."/>
            <person name="Krasevec N."/>
            <person name="Kuo A."/>
            <person name="Kusch H."/>
            <person name="LaButti K."/>
            <person name="Lagendijk E.L."/>
            <person name="Lapidus A."/>
            <person name="Levasseur A."/>
            <person name="Lindquist E."/>
            <person name="Lipzen A."/>
            <person name="Logrieco A.F."/>
            <person name="MacCabe A."/>
            <person name="Maekelae M.R."/>
            <person name="Malavazi I."/>
            <person name="Melin P."/>
            <person name="Meyer V."/>
            <person name="Mielnichuk N."/>
            <person name="Miskei M."/>
            <person name="Molnar A.P."/>
            <person name="Mule G."/>
            <person name="Ngan C.Y."/>
            <person name="Orejas M."/>
            <person name="Orosz E."/>
            <person name="Ouedraogo J.P."/>
            <person name="Overkamp K.M."/>
            <person name="Park H.-S."/>
            <person name="Perrone G."/>
            <person name="Piumi F."/>
            <person name="Punt P.J."/>
            <person name="Ram A.F."/>
            <person name="Ramon A."/>
            <person name="Rauscher S."/>
            <person name="Record E."/>
            <person name="Riano-Pachon D.M."/>
            <person name="Robert V."/>
            <person name="Roehrig J."/>
            <person name="Ruller R."/>
            <person name="Salamov A."/>
            <person name="Salih N.S."/>
            <person name="Samson R.A."/>
            <person name="Sandor E."/>
            <person name="Sanguinetti M."/>
            <person name="Schuetze T."/>
            <person name="Sepcic K."/>
            <person name="Shelest E."/>
            <person name="Sherlock G."/>
            <person name="Sophianopoulou V."/>
            <person name="Squina F.M."/>
            <person name="Sun H."/>
            <person name="Susca A."/>
            <person name="Todd R.B."/>
            <person name="Tsang A."/>
            <person name="Unkles S.E."/>
            <person name="van de Wiele N."/>
            <person name="van Rossen-Uffink D."/>
            <person name="Oliveira J.V."/>
            <person name="Vesth T.C."/>
            <person name="Visser J."/>
            <person name="Yu J.-H."/>
            <person name="Zhou M."/>
            <person name="Andersen M.R."/>
            <person name="Archer D.B."/>
            <person name="Baker S.E."/>
            <person name="Benoit I."/>
            <person name="Brakhage A.A."/>
            <person name="Braus G.H."/>
            <person name="Fischer R."/>
            <person name="Frisvad J.C."/>
            <person name="Goldman G.H."/>
            <person name="Houbraken J."/>
            <person name="Oakley B."/>
            <person name="Pocsi I."/>
            <person name="Scazzocchio C."/>
            <person name="Seiboth B."/>
            <person name="vanKuyk P.A."/>
            <person name="Wortman J."/>
            <person name="Dyer P.S."/>
            <person name="Grigoriev I.V."/>
        </authorList>
    </citation>
    <scope>NUCLEOTIDE SEQUENCE [LARGE SCALE GENOMIC DNA]</scope>
    <source>
        <strain evidence="4">DTO 134E9</strain>
    </source>
</reference>
<evidence type="ECO:0000313" key="4">
    <source>
        <dbReference type="Proteomes" id="UP000184383"/>
    </source>
</evidence>
<dbReference type="RefSeq" id="XP_040687599.1">
    <property type="nucleotide sequence ID" value="XM_040831054.1"/>
</dbReference>
<dbReference type="InterPro" id="IPR023398">
    <property type="entry name" value="TIF_eIF4e-like"/>
</dbReference>
<dbReference type="Proteomes" id="UP000184383">
    <property type="component" value="Unassembled WGS sequence"/>
</dbReference>
<dbReference type="AlphaFoldDB" id="A0A1L9RGE5"/>
<feature type="compositionally biased region" description="Polar residues" evidence="2">
    <location>
        <begin position="90"/>
        <end position="102"/>
    </location>
</feature>
<feature type="region of interest" description="Disordered" evidence="2">
    <location>
        <begin position="1"/>
        <end position="31"/>
    </location>
</feature>
<evidence type="ECO:0000256" key="2">
    <source>
        <dbReference type="SAM" id="MobiDB-lite"/>
    </source>
</evidence>